<reference evidence="2" key="1">
    <citation type="submission" date="2019-08" db="EMBL/GenBank/DDBJ databases">
        <title>Reference gene set and small RNA set construction with multiple tissues from Davidia involucrata Baill.</title>
        <authorList>
            <person name="Yang H."/>
            <person name="Zhou C."/>
            <person name="Li G."/>
            <person name="Wang J."/>
            <person name="Gao P."/>
            <person name="Wang M."/>
            <person name="Wang R."/>
            <person name="Zhao Y."/>
        </authorList>
    </citation>
    <scope>NUCLEOTIDE SEQUENCE</scope>
    <source>
        <tissue evidence="2">Mixed with DoveR01_LX</tissue>
    </source>
</reference>
<organism evidence="2">
    <name type="scientific">Davidia involucrata</name>
    <name type="common">Dove tree</name>
    <dbReference type="NCBI Taxonomy" id="16924"/>
    <lineage>
        <taxon>Eukaryota</taxon>
        <taxon>Viridiplantae</taxon>
        <taxon>Streptophyta</taxon>
        <taxon>Embryophyta</taxon>
        <taxon>Tracheophyta</taxon>
        <taxon>Spermatophyta</taxon>
        <taxon>Magnoliopsida</taxon>
        <taxon>eudicotyledons</taxon>
        <taxon>Gunneridae</taxon>
        <taxon>Pentapetalae</taxon>
        <taxon>asterids</taxon>
        <taxon>Cornales</taxon>
        <taxon>Nyssaceae</taxon>
        <taxon>Davidia</taxon>
    </lineage>
</organism>
<sequence length="124" mass="13507">MFVYKRNSHMAILLLYVDDIILTASSTSLLNSLIAAMKGEFAMSDLGHLHYFLGIAATPTDDGIFLSQSKYTSAILQRSNLHFAKPVATPLGSKPSTSSSNDAPYPDPSFYHSIVGALQYLTFT</sequence>
<dbReference type="InterPro" id="IPR013103">
    <property type="entry name" value="RVT_2"/>
</dbReference>
<dbReference type="EMBL" id="GHES01010607">
    <property type="protein sequence ID" value="MPA41166.1"/>
    <property type="molecule type" value="Transcribed_RNA"/>
</dbReference>
<evidence type="ECO:0000259" key="1">
    <source>
        <dbReference type="Pfam" id="PF07727"/>
    </source>
</evidence>
<protein>
    <recommendedName>
        <fullName evidence="1">Reverse transcriptase Ty1/copia-type domain-containing protein</fullName>
    </recommendedName>
</protein>
<proteinExistence type="predicted"/>
<gene>
    <name evidence="2" type="ORF">Din_010607</name>
</gene>
<dbReference type="Pfam" id="PF07727">
    <property type="entry name" value="RVT_2"/>
    <property type="match status" value="1"/>
</dbReference>
<feature type="domain" description="Reverse transcriptase Ty1/copia-type" evidence="1">
    <location>
        <begin position="2"/>
        <end position="91"/>
    </location>
</feature>
<name>A0A5B6ZCF5_DAVIN</name>
<dbReference type="AlphaFoldDB" id="A0A5B6ZCF5"/>
<evidence type="ECO:0000313" key="2">
    <source>
        <dbReference type="EMBL" id="MPA41166.1"/>
    </source>
</evidence>
<accession>A0A5B6ZCF5</accession>